<dbReference type="STRING" id="9838.ENSCDRP00005002567"/>
<feature type="domain" description="Saposin A-type" evidence="11">
    <location>
        <begin position="473"/>
        <end position="513"/>
    </location>
</feature>
<dbReference type="Pfam" id="PF05184">
    <property type="entry name" value="SapB_1"/>
    <property type="match status" value="1"/>
</dbReference>
<dbReference type="Pfam" id="PF02199">
    <property type="entry name" value="SapA"/>
    <property type="match status" value="2"/>
</dbReference>
<evidence type="ECO:0000256" key="1">
    <source>
        <dbReference type="ARBA" id="ARBA00004613"/>
    </source>
</evidence>
<evidence type="ECO:0000256" key="6">
    <source>
        <dbReference type="ARBA" id="ARBA00023180"/>
    </source>
</evidence>
<feature type="region of interest" description="Disordered" evidence="8">
    <location>
        <begin position="528"/>
        <end position="550"/>
    </location>
</feature>
<dbReference type="GO" id="GO:0019216">
    <property type="term" value="P:regulation of lipid metabolic process"/>
    <property type="evidence" value="ECO:0007669"/>
    <property type="project" value="TreeGrafter"/>
</dbReference>
<feature type="disulfide bond" evidence="7">
    <location>
        <begin position="295"/>
        <end position="358"/>
    </location>
</feature>
<feature type="domain" description="Saposin B-type" evidence="10">
    <location>
        <begin position="390"/>
        <end position="471"/>
    </location>
</feature>
<feature type="disulfide bond" evidence="7">
    <location>
        <begin position="394"/>
        <end position="467"/>
    </location>
</feature>
<keyword evidence="6" id="KW-0325">Glycoprotein</keyword>
<dbReference type="InterPro" id="IPR008373">
    <property type="entry name" value="Saposin"/>
</dbReference>
<feature type="domain" description="Saposin B-type" evidence="10">
    <location>
        <begin position="177"/>
        <end position="256"/>
    </location>
</feature>
<evidence type="ECO:0000256" key="4">
    <source>
        <dbReference type="ARBA" id="ARBA00022737"/>
    </source>
</evidence>
<feature type="disulfide bond" evidence="7">
    <location>
        <begin position="292"/>
        <end position="364"/>
    </location>
</feature>
<sequence length="589" mass="63223">MLCALLLLPGVLGAALAGPLSGPEECAKGSAVWCQDLQAATRCGAVEHCRSTIWSQPATKSLPCDVCLDVAAAASNGLNPDAMENDVLALVMKTCEWLPSQESSTKCKQMVDVHHLAILSLLGGAPSSGPAQVCAALTLCEPLQRHPTTLGPLSEEDTSQVVAPFMASGTLSFHPSRIPECQDCVQLVTRLQDAVGPNLSNLAEVTTQEQCESLGQGLALFCKNYIHRIFASTGQTLRFIPPNEICRKGGFCEEPKTPARLAHVAAVDGVPSLELASPREKSEVQMTAGVTCDLCLQGVQELDQWLKNNSTKTLISQALERVCSMLPTPIVRECITLVDAYSPSLMELLASVTPQRLCTAIRLCGRRRLARSVPEAQATTLRPLLDKEDQGSFCSGCKRLLGVSARNLERKSTVSGILKAFKGSCSILPLPYMMQCNRFVTEYHPVLVQTLMEVMDPEALCMKMGACHVPRTALLGTDQCVLGPSFWCRSPEAAEMCGAVEHCQRYIKLGERVAELLAAAEAVRVSTRGAGTPAAGSPPRSPPGRWTASGKRSLNMNARYFTIAPRPLGIGCLEAEPLRTGPCECQVKQ</sequence>
<feature type="disulfide bond" evidence="7">
    <location>
        <begin position="323"/>
        <end position="334"/>
    </location>
</feature>
<dbReference type="GO" id="GO:0006665">
    <property type="term" value="P:sphingolipid metabolic process"/>
    <property type="evidence" value="ECO:0007669"/>
    <property type="project" value="InterPro"/>
</dbReference>
<evidence type="ECO:0000256" key="5">
    <source>
        <dbReference type="ARBA" id="ARBA00023157"/>
    </source>
</evidence>
<dbReference type="EMBL" id="JWIN03000002">
    <property type="protein sequence ID" value="KAB1282224.1"/>
    <property type="molecule type" value="Genomic_DNA"/>
</dbReference>
<proteinExistence type="predicted"/>
<dbReference type="PRINTS" id="PR01797">
    <property type="entry name" value="SAPOSIN"/>
</dbReference>
<evidence type="ECO:0000313" key="13">
    <source>
        <dbReference type="Proteomes" id="UP000299084"/>
    </source>
</evidence>
<evidence type="ECO:0000259" key="10">
    <source>
        <dbReference type="PROSITE" id="PS50015"/>
    </source>
</evidence>
<dbReference type="FunFam" id="1.10.225.10:FF:000002">
    <property type="entry name" value="prosaposin isoform X2"/>
    <property type="match status" value="3"/>
</dbReference>
<dbReference type="GO" id="GO:0005764">
    <property type="term" value="C:lysosome"/>
    <property type="evidence" value="ECO:0007669"/>
    <property type="project" value="InterPro"/>
</dbReference>
<keyword evidence="3 9" id="KW-0732">Signal</keyword>
<dbReference type="InterPro" id="IPR011001">
    <property type="entry name" value="Saposin-like"/>
</dbReference>
<feature type="disulfide bond" evidence="7">
    <location>
        <begin position="397"/>
        <end position="461"/>
    </location>
</feature>
<dbReference type="Gene3D" id="1.10.225.10">
    <property type="entry name" value="Saposin-like"/>
    <property type="match status" value="4"/>
</dbReference>
<dbReference type="InterPro" id="IPR008138">
    <property type="entry name" value="SapB_2"/>
</dbReference>
<dbReference type="InterPro" id="IPR021165">
    <property type="entry name" value="Saposin_chordata"/>
</dbReference>
<evidence type="ECO:0000256" key="3">
    <source>
        <dbReference type="ARBA" id="ARBA00022729"/>
    </source>
</evidence>
<dbReference type="InterPro" id="IPR007856">
    <property type="entry name" value="SapB_1"/>
</dbReference>
<name>A0A5N4EG14_CAMDR</name>
<comment type="caution">
    <text evidence="12">The sequence shown here is derived from an EMBL/GenBank/DDBJ whole genome shotgun (WGS) entry which is preliminary data.</text>
</comment>
<dbReference type="Pfam" id="PF03489">
    <property type="entry name" value="SapB_2"/>
    <property type="match status" value="2"/>
</dbReference>
<reference evidence="12 13" key="1">
    <citation type="journal article" date="2019" name="Mol. Ecol. Resour.">
        <title>Improving Illumina assemblies with Hi-C and long reads: an example with the North African dromedary.</title>
        <authorList>
            <person name="Elbers J.P."/>
            <person name="Rogers M.F."/>
            <person name="Perelman P.L."/>
            <person name="Proskuryakova A.A."/>
            <person name="Serdyukova N.A."/>
            <person name="Johnson W.E."/>
            <person name="Horin P."/>
            <person name="Corander J."/>
            <person name="Murphy D."/>
            <person name="Burger P.A."/>
        </authorList>
    </citation>
    <scope>NUCLEOTIDE SEQUENCE [LARGE SCALE GENOMIC DNA]</scope>
    <source>
        <strain evidence="12">Drom800</strain>
        <tissue evidence="12">Blood</tissue>
    </source>
</reference>
<dbReference type="GO" id="GO:0060742">
    <property type="term" value="P:epithelial cell differentiation involved in prostate gland development"/>
    <property type="evidence" value="ECO:0007669"/>
    <property type="project" value="TreeGrafter"/>
</dbReference>
<keyword evidence="13" id="KW-1185">Reference proteome</keyword>
<dbReference type="Proteomes" id="UP000299084">
    <property type="component" value="Unassembled WGS sequence"/>
</dbReference>
<evidence type="ECO:0000256" key="8">
    <source>
        <dbReference type="SAM" id="MobiDB-lite"/>
    </source>
</evidence>
<evidence type="ECO:0000256" key="7">
    <source>
        <dbReference type="PIRSR" id="PIRSR002431-1"/>
    </source>
</evidence>
<dbReference type="PANTHER" id="PTHR11480:SF39">
    <property type="entry name" value="PROACTIVATOR POLYPEPTIDE-LIKE 1"/>
    <property type="match status" value="1"/>
</dbReference>
<dbReference type="SMART" id="SM00162">
    <property type="entry name" value="SAPA"/>
    <property type="match status" value="2"/>
</dbReference>
<feature type="disulfide bond" evidence="7">
    <location>
        <begin position="95"/>
        <end position="107"/>
    </location>
</feature>
<dbReference type="GO" id="GO:0005576">
    <property type="term" value="C:extracellular region"/>
    <property type="evidence" value="ECO:0007669"/>
    <property type="project" value="UniProtKB-SubCell"/>
</dbReference>
<evidence type="ECO:0000259" key="11">
    <source>
        <dbReference type="PROSITE" id="PS51110"/>
    </source>
</evidence>
<dbReference type="InterPro" id="IPR003119">
    <property type="entry name" value="SAP_A"/>
</dbReference>
<gene>
    <name evidence="12" type="ORF">Cadr_000002323</name>
</gene>
<dbReference type="SUPFAM" id="SSF47862">
    <property type="entry name" value="Saposin"/>
    <property type="match status" value="4"/>
</dbReference>
<evidence type="ECO:0000313" key="12">
    <source>
        <dbReference type="EMBL" id="KAB1282224.1"/>
    </source>
</evidence>
<organism evidence="12 13">
    <name type="scientific">Camelus dromedarius</name>
    <name type="common">Dromedary</name>
    <name type="synonym">Arabian camel</name>
    <dbReference type="NCBI Taxonomy" id="9838"/>
    <lineage>
        <taxon>Eukaryota</taxon>
        <taxon>Metazoa</taxon>
        <taxon>Chordata</taxon>
        <taxon>Craniata</taxon>
        <taxon>Vertebrata</taxon>
        <taxon>Euteleostomi</taxon>
        <taxon>Mammalia</taxon>
        <taxon>Eutheria</taxon>
        <taxon>Laurasiatheria</taxon>
        <taxon>Artiodactyla</taxon>
        <taxon>Tylopoda</taxon>
        <taxon>Camelidae</taxon>
        <taxon>Camelus</taxon>
    </lineage>
</organism>
<feature type="disulfide bond" evidence="7">
    <location>
        <begin position="64"/>
        <end position="140"/>
    </location>
</feature>
<keyword evidence="2" id="KW-0964">Secreted</keyword>
<dbReference type="InterPro" id="IPR008139">
    <property type="entry name" value="SaposinB_dom"/>
</dbReference>
<dbReference type="PIRSF" id="PIRSF002431">
    <property type="entry name" value="Saposin"/>
    <property type="match status" value="1"/>
</dbReference>
<dbReference type="PROSITE" id="PS50015">
    <property type="entry name" value="SAP_B"/>
    <property type="match status" value="4"/>
</dbReference>
<dbReference type="InterPro" id="IPR051428">
    <property type="entry name" value="Sphingo_Act-Surfact_Prot"/>
</dbReference>
<keyword evidence="4" id="KW-0677">Repeat</keyword>
<dbReference type="GO" id="GO:0007193">
    <property type="term" value="P:adenylate cyclase-inhibiting G protein-coupled receptor signaling pathway"/>
    <property type="evidence" value="ECO:0007669"/>
    <property type="project" value="TreeGrafter"/>
</dbReference>
<feature type="signal peptide" evidence="9">
    <location>
        <begin position="1"/>
        <end position="17"/>
    </location>
</feature>
<feature type="domain" description="Saposin B-type" evidence="10">
    <location>
        <begin position="288"/>
        <end position="368"/>
    </location>
</feature>
<comment type="subcellular location">
    <subcellularLocation>
        <location evidence="1">Secreted</location>
    </subcellularLocation>
</comment>
<feature type="compositionally biased region" description="Low complexity" evidence="8">
    <location>
        <begin position="528"/>
        <end position="538"/>
    </location>
</feature>
<dbReference type="GO" id="GO:0016020">
    <property type="term" value="C:membrane"/>
    <property type="evidence" value="ECO:0007669"/>
    <property type="project" value="GOC"/>
</dbReference>
<dbReference type="PROSITE" id="PS51110">
    <property type="entry name" value="SAP_A"/>
    <property type="match status" value="2"/>
</dbReference>
<feature type="disulfide bond" evidence="7">
    <location>
        <begin position="67"/>
        <end position="134"/>
    </location>
</feature>
<dbReference type="PANTHER" id="PTHR11480">
    <property type="entry name" value="SAPOSIN-RELATED"/>
    <property type="match status" value="1"/>
</dbReference>
<feature type="disulfide bond" evidence="7">
    <location>
        <begin position="211"/>
        <end position="222"/>
    </location>
</feature>
<dbReference type="GO" id="GO:0060736">
    <property type="term" value="P:prostate gland growth"/>
    <property type="evidence" value="ECO:0007669"/>
    <property type="project" value="TreeGrafter"/>
</dbReference>
<evidence type="ECO:0000256" key="2">
    <source>
        <dbReference type="ARBA" id="ARBA00022525"/>
    </source>
</evidence>
<feature type="disulfide bond" evidence="7">
    <location>
        <begin position="181"/>
        <end position="252"/>
    </location>
</feature>
<feature type="chain" id="PRO_5024454922" evidence="9">
    <location>
        <begin position="18"/>
        <end position="589"/>
    </location>
</feature>
<keyword evidence="5 7" id="KW-1015">Disulfide bond</keyword>
<dbReference type="SMART" id="SM00741">
    <property type="entry name" value="SapB"/>
    <property type="match status" value="4"/>
</dbReference>
<accession>A0A5N4EG14</accession>
<protein>
    <submittedName>
        <fullName evidence="12">Proactivator polypeptide-like 1</fullName>
    </submittedName>
</protein>
<evidence type="ECO:0000256" key="9">
    <source>
        <dbReference type="SAM" id="SignalP"/>
    </source>
</evidence>
<feature type="domain" description="Saposin B-type" evidence="10">
    <location>
        <begin position="60"/>
        <end position="144"/>
    </location>
</feature>
<feature type="disulfide bond" evidence="7">
    <location>
        <begin position="184"/>
        <end position="246"/>
    </location>
</feature>
<feature type="domain" description="Saposin A-type" evidence="11">
    <location>
        <begin position="19"/>
        <end position="59"/>
    </location>
</feature>
<feature type="disulfide bond" evidence="7">
    <location>
        <begin position="425"/>
        <end position="436"/>
    </location>
</feature>
<dbReference type="AlphaFoldDB" id="A0A5N4EG14"/>